<accession>A0A0L0P5T0</accession>
<organism evidence="1 2">
    <name type="scientific">Candidozyma auris</name>
    <name type="common">Yeast</name>
    <name type="synonym">Candida auris</name>
    <dbReference type="NCBI Taxonomy" id="498019"/>
    <lineage>
        <taxon>Eukaryota</taxon>
        <taxon>Fungi</taxon>
        <taxon>Dikarya</taxon>
        <taxon>Ascomycota</taxon>
        <taxon>Saccharomycotina</taxon>
        <taxon>Pichiomycetes</taxon>
        <taxon>Metschnikowiaceae</taxon>
        <taxon>Candidozyma</taxon>
    </lineage>
</organism>
<sequence length="159" mass="17406">MAFILRLKLRAGRSSPGASNARFVLLDIESTLECLMYEAGVWRSEARRREIGDDGAEGAEGTPLEALAGDPERELTLEVLSFGGFKGDISGVEFEAEADWTLGLSFGGGIGLDSEGLCRGSEEEEEELLLLDALRFRWGFRWGARWGALSFLLNKNITS</sequence>
<protein>
    <submittedName>
        <fullName evidence="1">Uncharacterized protein</fullName>
    </submittedName>
</protein>
<name>A0A0L0P5T0_CANAR</name>
<dbReference type="VEuPathDB" id="FungiDB:B9J08_004963"/>
<reference evidence="2" key="1">
    <citation type="journal article" date="2015" name="BMC Genomics">
        <title>Draft genome of a commonly misdiagnosed multidrug resistant pathogen Candida auris.</title>
        <authorList>
            <person name="Chatterjee S."/>
            <person name="Alampalli S.V."/>
            <person name="Nageshan R.K."/>
            <person name="Chettiar S.T."/>
            <person name="Joshi S."/>
            <person name="Tatu U.S."/>
        </authorList>
    </citation>
    <scope>NUCLEOTIDE SEQUENCE [LARGE SCALE GENOMIC DNA]</scope>
    <source>
        <strain evidence="2">6684</strain>
    </source>
</reference>
<comment type="caution">
    <text evidence="1">The sequence shown here is derived from an EMBL/GenBank/DDBJ whole genome shotgun (WGS) entry which is preliminary data.</text>
</comment>
<dbReference type="VEuPathDB" id="FungiDB:CJJ09_004396"/>
<evidence type="ECO:0000313" key="2">
    <source>
        <dbReference type="Proteomes" id="UP000037122"/>
    </source>
</evidence>
<dbReference type="EMBL" id="LGST01000008">
    <property type="protein sequence ID" value="KNE01738.1"/>
    <property type="molecule type" value="Genomic_DNA"/>
</dbReference>
<dbReference type="AlphaFoldDB" id="A0A0L0P5T0"/>
<dbReference type="VEuPathDB" id="FungiDB:QG37_01073"/>
<dbReference type="Proteomes" id="UP000037122">
    <property type="component" value="Unassembled WGS sequence"/>
</dbReference>
<proteinExistence type="predicted"/>
<gene>
    <name evidence="1" type="ORF">QG37_01073</name>
</gene>
<evidence type="ECO:0000313" key="1">
    <source>
        <dbReference type="EMBL" id="KNE01738.1"/>
    </source>
</evidence>
<dbReference type="VEuPathDB" id="FungiDB:CJI96_0003753"/>